<feature type="coiled-coil region" evidence="8">
    <location>
        <begin position="563"/>
        <end position="590"/>
    </location>
</feature>
<dbReference type="PANTHER" id="PTHR13257:SF0">
    <property type="entry name" value="NUCLEAR PORE COMPLEX PROTEIN NUP88"/>
    <property type="match status" value="1"/>
</dbReference>
<gene>
    <name evidence="10" type="ORF">QBZ16_001443</name>
</gene>
<keyword evidence="3" id="KW-0509">mRNA transport</keyword>
<comment type="caution">
    <text evidence="10">The sequence shown here is derived from an EMBL/GenBank/DDBJ whole genome shotgun (WGS) entry which is preliminary data.</text>
</comment>
<dbReference type="AlphaFoldDB" id="A0AAD9IH94"/>
<evidence type="ECO:0000256" key="9">
    <source>
        <dbReference type="SAM" id="MobiDB-lite"/>
    </source>
</evidence>
<feature type="region of interest" description="Disordered" evidence="9">
    <location>
        <begin position="477"/>
        <end position="519"/>
    </location>
</feature>
<keyword evidence="11" id="KW-1185">Reference proteome</keyword>
<keyword evidence="4" id="KW-0653">Protein transport</keyword>
<accession>A0AAD9IH94</accession>
<protein>
    <recommendedName>
        <fullName evidence="12">Nuclear pore complex protein Nup88</fullName>
    </recommendedName>
</protein>
<keyword evidence="7" id="KW-0539">Nucleus</keyword>
<keyword evidence="2" id="KW-0813">Transport</keyword>
<evidence type="ECO:0000256" key="4">
    <source>
        <dbReference type="ARBA" id="ARBA00022927"/>
    </source>
</evidence>
<keyword evidence="6" id="KW-0906">Nuclear pore complex</keyword>
<proteinExistence type="predicted"/>
<dbReference type="GO" id="GO:0006406">
    <property type="term" value="P:mRNA export from nucleus"/>
    <property type="evidence" value="ECO:0007669"/>
    <property type="project" value="TreeGrafter"/>
</dbReference>
<dbReference type="GO" id="GO:0006606">
    <property type="term" value="P:protein import into nucleus"/>
    <property type="evidence" value="ECO:0007669"/>
    <property type="project" value="TreeGrafter"/>
</dbReference>
<evidence type="ECO:0000256" key="8">
    <source>
        <dbReference type="SAM" id="Coils"/>
    </source>
</evidence>
<dbReference type="Proteomes" id="UP001255856">
    <property type="component" value="Unassembled WGS sequence"/>
</dbReference>
<dbReference type="GO" id="GO:0017056">
    <property type="term" value="F:structural constituent of nuclear pore"/>
    <property type="evidence" value="ECO:0007669"/>
    <property type="project" value="InterPro"/>
</dbReference>
<dbReference type="EMBL" id="JASFZW010000012">
    <property type="protein sequence ID" value="KAK2076107.1"/>
    <property type="molecule type" value="Genomic_DNA"/>
</dbReference>
<evidence type="ECO:0000313" key="11">
    <source>
        <dbReference type="Proteomes" id="UP001255856"/>
    </source>
</evidence>
<dbReference type="GO" id="GO:0005643">
    <property type="term" value="C:nuclear pore"/>
    <property type="evidence" value="ECO:0007669"/>
    <property type="project" value="UniProtKB-SubCell"/>
</dbReference>
<dbReference type="GO" id="GO:0000056">
    <property type="term" value="P:ribosomal small subunit export from nucleus"/>
    <property type="evidence" value="ECO:0007669"/>
    <property type="project" value="InterPro"/>
</dbReference>
<evidence type="ECO:0000256" key="7">
    <source>
        <dbReference type="ARBA" id="ARBA00023242"/>
    </source>
</evidence>
<keyword evidence="5" id="KW-0811">Translocation</keyword>
<evidence type="ECO:0008006" key="12">
    <source>
        <dbReference type="Google" id="ProtNLM"/>
    </source>
</evidence>
<sequence>MAELASFIFATDDGHFILADVRHALAVQAGQAVSLPGEDAARSLRLVPHPSLDLRAELMACSPCGYFVAVAGRLASDPDQWRVVVLRVAGVSLRGRPGPAPVEVVELDAELFADRPGLRVLQLDWHPGSELHLATLTSDSTWRLYSIQQPEVAEQTFELSLGRGALGLTDSLSSRAPTAFAFGPTDGWDALSVYFLDSRGDAYRLCPVVPSGARLPAAVWCVLDAARRAGEGEDGAEAAADDRSVAVSWLQQAFDEQGRAMPLALQGHVPALVGPLPSDPSPEASWAAEQRAEALALVRYAPGCTAVVAAGSAGSVVAGVLLAPASPAWQEGRPQALLAERPGRVLATRYQVGPPRRPEGAPVVGILDLFRLPAAPETAAEDDDNPGRSVRILPDPAAPEQFYVLHRRGCHALRLRWLPGLAAGEPTSVRPAATCLLDASATGLTDGCVVGDALSGTALFLIPAEGDAQVSLLRADDAEEDEAEGASDAPAPPEHVESELEALCTPPRTPPRSSALGTEEQRLATEAAALRESLVEYAHCTHHDINQHLKTLETEAGAQRSALGRAQETLRAAESRAGALQTQLDAALRLQDLLNERCALLGGLYRELGVGEALPQGQTRFLSRDLPRLEAESRAAKGAAEALLVRVAAVTRQGRSLGQAAAAKASLDQPLSADALHQLRRALVKQETRIGRAVNDLAQLEAALVE</sequence>
<keyword evidence="8" id="KW-0175">Coiled coil</keyword>
<dbReference type="InterPro" id="IPR037700">
    <property type="entry name" value="NUP88/NUP82"/>
</dbReference>
<dbReference type="PANTHER" id="PTHR13257">
    <property type="entry name" value="NUCLEOPORIN NUP84-RELATED"/>
    <property type="match status" value="1"/>
</dbReference>
<evidence type="ECO:0000256" key="5">
    <source>
        <dbReference type="ARBA" id="ARBA00023010"/>
    </source>
</evidence>
<evidence type="ECO:0000313" key="10">
    <source>
        <dbReference type="EMBL" id="KAK2076107.1"/>
    </source>
</evidence>
<evidence type="ECO:0000256" key="6">
    <source>
        <dbReference type="ARBA" id="ARBA00023132"/>
    </source>
</evidence>
<evidence type="ECO:0000256" key="1">
    <source>
        <dbReference type="ARBA" id="ARBA00004567"/>
    </source>
</evidence>
<organism evidence="10 11">
    <name type="scientific">Prototheca wickerhamii</name>
    <dbReference type="NCBI Taxonomy" id="3111"/>
    <lineage>
        <taxon>Eukaryota</taxon>
        <taxon>Viridiplantae</taxon>
        <taxon>Chlorophyta</taxon>
        <taxon>core chlorophytes</taxon>
        <taxon>Trebouxiophyceae</taxon>
        <taxon>Chlorellales</taxon>
        <taxon>Chlorellaceae</taxon>
        <taxon>Prototheca</taxon>
    </lineage>
</organism>
<evidence type="ECO:0000256" key="2">
    <source>
        <dbReference type="ARBA" id="ARBA00022448"/>
    </source>
</evidence>
<evidence type="ECO:0000256" key="3">
    <source>
        <dbReference type="ARBA" id="ARBA00022816"/>
    </source>
</evidence>
<reference evidence="10" key="1">
    <citation type="submission" date="2021-01" db="EMBL/GenBank/DDBJ databases">
        <authorList>
            <person name="Eckstrom K.M.E."/>
        </authorList>
    </citation>
    <scope>NUCLEOTIDE SEQUENCE</scope>
    <source>
        <strain evidence="10">UVCC 0001</strain>
    </source>
</reference>
<dbReference type="GO" id="GO:0000055">
    <property type="term" value="P:ribosomal large subunit export from nucleus"/>
    <property type="evidence" value="ECO:0007669"/>
    <property type="project" value="InterPro"/>
</dbReference>
<comment type="subcellular location">
    <subcellularLocation>
        <location evidence="1">Nucleus</location>
        <location evidence="1">Nuclear pore complex</location>
    </subcellularLocation>
</comment>
<name>A0AAD9IH94_PROWI</name>